<keyword evidence="5 8" id="KW-1133">Transmembrane helix</keyword>
<accession>A0ABP8R8R7</accession>
<evidence type="ECO:0000256" key="7">
    <source>
        <dbReference type="RuleBase" id="RU003942"/>
    </source>
</evidence>
<comment type="caution">
    <text evidence="9">The sequence shown here is derived from an EMBL/GenBank/DDBJ whole genome shotgun (WGS) entry which is preliminary data.</text>
</comment>
<dbReference type="InterPro" id="IPR045324">
    <property type="entry name" value="Small_multidrug_res"/>
</dbReference>
<sequence>MPYVFLGVAIASEVLGTSLLKTSEGFSRVWPTVACLVAYAGSFLALSVALARGMQVGVGYAVWSGLGTTLIVVIGALFLHEPVTVAKALGVALVIAGVVVLNLGGAH</sequence>
<evidence type="ECO:0000256" key="3">
    <source>
        <dbReference type="ARBA" id="ARBA00022475"/>
    </source>
</evidence>
<protein>
    <submittedName>
        <fullName evidence="9">Multidrug efflux SMR transporter Mmr</fullName>
    </submittedName>
</protein>
<evidence type="ECO:0000256" key="5">
    <source>
        <dbReference type="ARBA" id="ARBA00022989"/>
    </source>
</evidence>
<keyword evidence="6 8" id="KW-0472">Membrane</keyword>
<feature type="transmembrane region" description="Helical" evidence="8">
    <location>
        <begin position="26"/>
        <end position="51"/>
    </location>
</feature>
<dbReference type="PANTHER" id="PTHR30561:SF1">
    <property type="entry name" value="MULTIDRUG TRANSPORTER EMRE"/>
    <property type="match status" value="1"/>
</dbReference>
<name>A0ABP8R8R7_9ACTN</name>
<dbReference type="Gene3D" id="1.10.3730.20">
    <property type="match status" value="1"/>
</dbReference>
<proteinExistence type="inferred from homology"/>
<reference evidence="10" key="1">
    <citation type="journal article" date="2019" name="Int. J. Syst. Evol. Microbiol.">
        <title>The Global Catalogue of Microorganisms (GCM) 10K type strain sequencing project: providing services to taxonomists for standard genome sequencing and annotation.</title>
        <authorList>
            <consortium name="The Broad Institute Genomics Platform"/>
            <consortium name="The Broad Institute Genome Sequencing Center for Infectious Disease"/>
            <person name="Wu L."/>
            <person name="Ma J."/>
        </authorList>
    </citation>
    <scope>NUCLEOTIDE SEQUENCE [LARGE SCALE GENOMIC DNA]</scope>
    <source>
        <strain evidence="10">JCM 17933</strain>
    </source>
</reference>
<gene>
    <name evidence="9" type="primary">mmr</name>
    <name evidence="9" type="ORF">GCM10023191_099150</name>
</gene>
<organism evidence="9 10">
    <name type="scientific">Actinoallomurus oryzae</name>
    <dbReference type="NCBI Taxonomy" id="502180"/>
    <lineage>
        <taxon>Bacteria</taxon>
        <taxon>Bacillati</taxon>
        <taxon>Actinomycetota</taxon>
        <taxon>Actinomycetes</taxon>
        <taxon>Streptosporangiales</taxon>
        <taxon>Thermomonosporaceae</taxon>
        <taxon>Actinoallomurus</taxon>
    </lineage>
</organism>
<keyword evidence="10" id="KW-1185">Reference proteome</keyword>
<keyword evidence="3" id="KW-1003">Cell membrane</keyword>
<keyword evidence="4 7" id="KW-0812">Transmembrane</keyword>
<keyword evidence="2" id="KW-0813">Transport</keyword>
<dbReference type="Proteomes" id="UP001500503">
    <property type="component" value="Unassembled WGS sequence"/>
</dbReference>
<dbReference type="Pfam" id="PF00893">
    <property type="entry name" value="Multi_Drug_Res"/>
    <property type="match status" value="1"/>
</dbReference>
<evidence type="ECO:0000313" key="10">
    <source>
        <dbReference type="Proteomes" id="UP001500503"/>
    </source>
</evidence>
<dbReference type="PANTHER" id="PTHR30561">
    <property type="entry name" value="SMR FAMILY PROTON-DEPENDENT DRUG EFFLUX TRANSPORTER SUGE"/>
    <property type="match status" value="1"/>
</dbReference>
<evidence type="ECO:0000313" key="9">
    <source>
        <dbReference type="EMBL" id="GAA4521172.1"/>
    </source>
</evidence>
<dbReference type="InterPro" id="IPR037185">
    <property type="entry name" value="EmrE-like"/>
</dbReference>
<evidence type="ECO:0000256" key="6">
    <source>
        <dbReference type="ARBA" id="ARBA00023136"/>
    </source>
</evidence>
<dbReference type="EMBL" id="BAABHF010000069">
    <property type="protein sequence ID" value="GAA4521172.1"/>
    <property type="molecule type" value="Genomic_DNA"/>
</dbReference>
<evidence type="ECO:0000256" key="4">
    <source>
        <dbReference type="ARBA" id="ARBA00022692"/>
    </source>
</evidence>
<feature type="transmembrane region" description="Helical" evidence="8">
    <location>
        <begin position="58"/>
        <end position="79"/>
    </location>
</feature>
<dbReference type="InterPro" id="IPR000390">
    <property type="entry name" value="Small_drug/metabolite_transptr"/>
</dbReference>
<evidence type="ECO:0000256" key="2">
    <source>
        <dbReference type="ARBA" id="ARBA00022448"/>
    </source>
</evidence>
<comment type="subcellular location">
    <subcellularLocation>
        <location evidence="1 7">Cell membrane</location>
        <topology evidence="1 7">Multi-pass membrane protein</topology>
    </subcellularLocation>
</comment>
<comment type="similarity">
    <text evidence="7">Belongs to the drug/metabolite transporter (DMT) superfamily. Small multidrug resistance (SMR) (TC 2.A.7.1) family.</text>
</comment>
<dbReference type="SUPFAM" id="SSF103481">
    <property type="entry name" value="Multidrug resistance efflux transporter EmrE"/>
    <property type="match status" value="1"/>
</dbReference>
<evidence type="ECO:0000256" key="8">
    <source>
        <dbReference type="SAM" id="Phobius"/>
    </source>
</evidence>
<evidence type="ECO:0000256" key="1">
    <source>
        <dbReference type="ARBA" id="ARBA00004651"/>
    </source>
</evidence>
<feature type="transmembrane region" description="Helical" evidence="8">
    <location>
        <begin position="85"/>
        <end position="104"/>
    </location>
</feature>